<keyword evidence="1" id="KW-0378">Hydrolase</keyword>
<keyword evidence="1" id="KW-0347">Helicase</keyword>
<comment type="caution">
    <text evidence="1">The sequence shown here is derived from an EMBL/GenBank/DDBJ whole genome shotgun (WGS) entry which is preliminary data.</text>
</comment>
<keyword evidence="2" id="KW-1185">Reference proteome</keyword>
<accession>A0AAV3Y8Q8</accession>
<dbReference type="AlphaFoldDB" id="A0AAV3Y8Q8"/>
<protein>
    <submittedName>
        <fullName evidence="1">RNA helicase</fullName>
    </submittedName>
</protein>
<name>A0AAV3Y8Q8_9GAST</name>
<dbReference type="EMBL" id="BLXT01000592">
    <property type="protein sequence ID" value="GFN78633.1"/>
    <property type="molecule type" value="Genomic_DNA"/>
</dbReference>
<gene>
    <name evidence="1" type="ORF">PoB_000513900</name>
</gene>
<evidence type="ECO:0000313" key="2">
    <source>
        <dbReference type="Proteomes" id="UP000735302"/>
    </source>
</evidence>
<keyword evidence="1" id="KW-0067">ATP-binding</keyword>
<dbReference type="GO" id="GO:0004386">
    <property type="term" value="F:helicase activity"/>
    <property type="evidence" value="ECO:0007669"/>
    <property type="project" value="UniProtKB-KW"/>
</dbReference>
<reference evidence="1 2" key="1">
    <citation type="journal article" date="2021" name="Elife">
        <title>Chloroplast acquisition without the gene transfer in kleptoplastic sea slugs, Plakobranchus ocellatus.</title>
        <authorList>
            <person name="Maeda T."/>
            <person name="Takahashi S."/>
            <person name="Yoshida T."/>
            <person name="Shimamura S."/>
            <person name="Takaki Y."/>
            <person name="Nagai Y."/>
            <person name="Toyoda A."/>
            <person name="Suzuki Y."/>
            <person name="Arimoto A."/>
            <person name="Ishii H."/>
            <person name="Satoh N."/>
            <person name="Nishiyama T."/>
            <person name="Hasebe M."/>
            <person name="Maruyama T."/>
            <person name="Minagawa J."/>
            <person name="Obokata J."/>
            <person name="Shigenobu S."/>
        </authorList>
    </citation>
    <scope>NUCLEOTIDE SEQUENCE [LARGE SCALE GENOMIC DNA]</scope>
</reference>
<dbReference type="Proteomes" id="UP000735302">
    <property type="component" value="Unassembled WGS sequence"/>
</dbReference>
<sequence>MDDCSNPTKKAPDCTTKWPAATAPEVLLKLIHPSTVSKPSPVSKTKAEKVKWPVISPAGTSEEWAYFQQRWSDYKTATHLTGKRRCISAPRMLQ</sequence>
<proteinExistence type="predicted"/>
<organism evidence="1 2">
    <name type="scientific">Plakobranchus ocellatus</name>
    <dbReference type="NCBI Taxonomy" id="259542"/>
    <lineage>
        <taxon>Eukaryota</taxon>
        <taxon>Metazoa</taxon>
        <taxon>Spiralia</taxon>
        <taxon>Lophotrochozoa</taxon>
        <taxon>Mollusca</taxon>
        <taxon>Gastropoda</taxon>
        <taxon>Heterobranchia</taxon>
        <taxon>Euthyneura</taxon>
        <taxon>Panpulmonata</taxon>
        <taxon>Sacoglossa</taxon>
        <taxon>Placobranchoidea</taxon>
        <taxon>Plakobranchidae</taxon>
        <taxon>Plakobranchus</taxon>
    </lineage>
</organism>
<evidence type="ECO:0000313" key="1">
    <source>
        <dbReference type="EMBL" id="GFN78633.1"/>
    </source>
</evidence>
<keyword evidence="1" id="KW-0547">Nucleotide-binding</keyword>